<dbReference type="Pfam" id="PF10103">
    <property type="entry name" value="Zincin_2"/>
    <property type="match status" value="1"/>
</dbReference>
<dbReference type="Proteomes" id="UP000186785">
    <property type="component" value="Unassembled WGS sequence"/>
</dbReference>
<evidence type="ECO:0000313" key="3">
    <source>
        <dbReference type="Proteomes" id="UP000186785"/>
    </source>
</evidence>
<protein>
    <recommendedName>
        <fullName evidence="4">Hydrolase</fullName>
    </recommendedName>
</protein>
<dbReference type="PANTHER" id="PTHR39420">
    <property type="match status" value="1"/>
</dbReference>
<evidence type="ECO:0000313" key="2">
    <source>
        <dbReference type="EMBL" id="OKL49825.1"/>
    </source>
</evidence>
<evidence type="ECO:0000256" key="1">
    <source>
        <dbReference type="SAM" id="MobiDB-lite"/>
    </source>
</evidence>
<dbReference type="NCBIfam" id="TIGR03624">
    <property type="entry name" value="putative hydrolase"/>
    <property type="match status" value="1"/>
</dbReference>
<dbReference type="STRING" id="1921764.BSR28_08430"/>
<dbReference type="EMBL" id="MQSV01000001">
    <property type="protein sequence ID" value="OKL49825.1"/>
    <property type="molecule type" value="Genomic_DNA"/>
</dbReference>
<comment type="caution">
    <text evidence="2">The sequence shown here is derived from an EMBL/GenBank/DDBJ whole genome shotgun (WGS) entry which is preliminary data.</text>
</comment>
<dbReference type="AlphaFoldDB" id="A0A1Q5PQW5"/>
<name>A0A1Q5PQW5_9ACTO</name>
<feature type="compositionally biased region" description="Acidic residues" evidence="1">
    <location>
        <begin position="526"/>
        <end position="538"/>
    </location>
</feature>
<dbReference type="SUPFAM" id="SSF55486">
    <property type="entry name" value="Metalloproteases ('zincins'), catalytic domain"/>
    <property type="match status" value="1"/>
</dbReference>
<sequence length="544" mass="58617">MASPFDPLNPGDGDFSEIFESLKNLLGPEAAEQLEAELKRQGLTPEDLKNVSLGGFGPNGGFMMPPGGSPFAFAANIFNPKDDGSPVNWQLAKEIAQQTINAAGDPQLMAAQAEQYRQALQVATLWLDAVTEMTPPQAKAEAWTREKWLEATWPTWKQICEPIAVNATKAITEGLSKNFGDLDQLLGDFNPEDAPLPPEMKQLFGMMGDNPGGGLKKMMDRISAAVFGMQLGQALGALAKEALGFTAVGLPMMGDPRLALVVPGVLEFGKGLDIPADEVMAFAAVREAAHARLFASVPWLRHHILNLLDQYAKGIEVDFSIVEEATRDLDLNNPEAIQEALSGGMFSPQISERQQRMLDELTTALAVVEGWVEDVTLAATLPHLPHAVALDEMMRRRRASGSTAEKLFAKLVGLQLAPKRSRDAATLWRTLTAAWGPAKRDALWSHPSQIPTAEELNDPTGIVAAREAKSQSDEIDAELEKMLSGTLEWADGLSPEVESEGDRRVSTAEEGPSTSADDTDPGVPDPDTDPGDPDSDAGTDPRDE</sequence>
<dbReference type="InterPro" id="IPR018766">
    <property type="entry name" value="Zinicin_2"/>
</dbReference>
<proteinExistence type="predicted"/>
<feature type="region of interest" description="Disordered" evidence="1">
    <location>
        <begin position="487"/>
        <end position="544"/>
    </location>
</feature>
<keyword evidence="3" id="KW-1185">Reference proteome</keyword>
<accession>A0A1Q5PQW5</accession>
<dbReference type="PANTHER" id="PTHR39420:SF2">
    <property type="entry name" value="HYDROLASE"/>
    <property type="match status" value="1"/>
</dbReference>
<dbReference type="InterPro" id="IPR042271">
    <property type="entry name" value="Zinicin_2_N"/>
</dbReference>
<reference evidence="2 3" key="1">
    <citation type="submission" date="2016-11" db="EMBL/GenBank/DDBJ databases">
        <title>Actinomyces gypaetusis sp. nov. isolated from the vulture Gypaetus barbatus in Qinghai Tibet Plateau China.</title>
        <authorList>
            <person name="Meng X."/>
        </authorList>
    </citation>
    <scope>NUCLEOTIDE SEQUENCE [LARGE SCALE GENOMIC DNA]</scope>
    <source>
        <strain evidence="2 3">VUL4_2</strain>
    </source>
</reference>
<evidence type="ECO:0008006" key="4">
    <source>
        <dbReference type="Google" id="ProtNLM"/>
    </source>
</evidence>
<dbReference type="RefSeq" id="WP_073708709.1">
    <property type="nucleotide sequence ID" value="NZ_MQSV01000001.1"/>
</dbReference>
<gene>
    <name evidence="2" type="ORF">BSR29_02455</name>
</gene>
<dbReference type="Gene3D" id="1.20.150.30">
    <property type="entry name" value="Zincin-like metallopeptidase, N-terminal domain"/>
    <property type="match status" value="1"/>
</dbReference>
<dbReference type="OrthoDB" id="8478472at2"/>
<organism evidence="2 3">
    <name type="scientific">Boudabousia liubingyangii</name>
    <dbReference type="NCBI Taxonomy" id="1921764"/>
    <lineage>
        <taxon>Bacteria</taxon>
        <taxon>Bacillati</taxon>
        <taxon>Actinomycetota</taxon>
        <taxon>Actinomycetes</taxon>
        <taxon>Actinomycetales</taxon>
        <taxon>Actinomycetaceae</taxon>
        <taxon>Boudabousia</taxon>
    </lineage>
</organism>